<dbReference type="EMBL" id="KP881232">
    <property type="protein sequence ID" value="AKE44803.1"/>
    <property type="molecule type" value="Genomic_DNA"/>
</dbReference>
<dbReference type="OrthoDB" id="29189at10239"/>
<accession>A0A0F6R7M9</accession>
<name>A0A0F6R7M9_9CAUD</name>
<evidence type="ECO:0000313" key="2">
    <source>
        <dbReference type="Proteomes" id="UP000033804"/>
    </source>
</evidence>
<reference evidence="2" key="2">
    <citation type="submission" date="2015-03" db="EMBL/GenBank/DDBJ databases">
        <title>The genome and structure of Sinorhizobium meliloti phage phiM9.</title>
        <authorList>
            <person name="Johnson M.C."/>
            <person name="Tatum K.B."/>
            <person name="Lynn J.S."/>
            <person name="Brewer T.E."/>
            <person name="Washburn B.K."/>
            <person name="Stroupe M.E."/>
            <person name="Jones K.M."/>
        </authorList>
    </citation>
    <scope>NUCLEOTIDE SEQUENCE [LARGE SCALE GENOMIC DNA]</scope>
</reference>
<protein>
    <submittedName>
        <fullName evidence="1">Uncharacterized protein</fullName>
    </submittedName>
</protein>
<dbReference type="GeneID" id="26517855"/>
<dbReference type="RefSeq" id="YP_009189557.1">
    <property type="nucleotide sequence ID" value="NC_028676.1"/>
</dbReference>
<dbReference type="Proteomes" id="UP000033804">
    <property type="component" value="Segment"/>
</dbReference>
<evidence type="ECO:0000313" key="1">
    <source>
        <dbReference type="EMBL" id="AKE44803.1"/>
    </source>
</evidence>
<sequence length="163" mass="18934">MNMLEAARQTLKICVDRAKTVGQLEELDHLIEMNKKMESRTMSPTKLGRWLGWMQRAAVDVGGCTLDDFKEINKDCTDDTVDPYYFDIKTCPKDHSTVKLLVKDPDSRLDENEILDGYTWTIGHNGFDHTGENIFYVVGWNWSQDCFVHRELEEKDILGWLPF</sequence>
<keyword evidence="2" id="KW-1185">Reference proteome</keyword>
<gene>
    <name evidence="1" type="ORF">Sm_phiM9_175</name>
</gene>
<reference evidence="1 2" key="1">
    <citation type="journal article" date="2015" name="J. Virol.">
        <title>Sinorhizobium meliloti Phage ?M9 Defines a New Group of T4 Superfamily Phages with Unusual Genomic Features but a Common T=16 Capsid.</title>
        <authorList>
            <person name="Johnson M.C."/>
            <person name="Tatum K.B."/>
            <person name="Lynn J.S."/>
            <person name="Brewer T.E."/>
            <person name="Lu S."/>
            <person name="Washburn B.K."/>
            <person name="Stroupe M.E."/>
            <person name="Jones K.M."/>
        </authorList>
    </citation>
    <scope>NUCLEOTIDE SEQUENCE [LARGE SCALE GENOMIC DNA]</scope>
</reference>
<organism evidence="1 2">
    <name type="scientific">Sinorhizobium phage phiM9</name>
    <dbReference type="NCBI Taxonomy" id="1636182"/>
    <lineage>
        <taxon>Viruses</taxon>
        <taxon>Duplodnaviria</taxon>
        <taxon>Heunggongvirae</taxon>
        <taxon>Uroviricota</taxon>
        <taxon>Caudoviricetes</taxon>
        <taxon>Pootjesviridae</taxon>
        <taxon>Emnonavirus</taxon>
        <taxon>Emnonavirus phiM9</taxon>
    </lineage>
</organism>
<dbReference type="KEGG" id="vg:26517855"/>
<proteinExistence type="predicted"/>